<dbReference type="OrthoDB" id="5125733at2759"/>
<feature type="non-terminal residue" evidence="2">
    <location>
        <position position="1"/>
    </location>
</feature>
<protein>
    <submittedName>
        <fullName evidence="2">HET-domain-containing protein</fullName>
    </submittedName>
</protein>
<name>A0A9P4IKH8_9PEZI</name>
<feature type="non-terminal residue" evidence="2">
    <location>
        <position position="273"/>
    </location>
</feature>
<reference evidence="2" key="1">
    <citation type="journal article" date="2020" name="Stud. Mycol.">
        <title>101 Dothideomycetes genomes: a test case for predicting lifestyles and emergence of pathogens.</title>
        <authorList>
            <person name="Haridas S."/>
            <person name="Albert R."/>
            <person name="Binder M."/>
            <person name="Bloem J."/>
            <person name="Labutti K."/>
            <person name="Salamov A."/>
            <person name="Andreopoulos B."/>
            <person name="Baker S."/>
            <person name="Barry K."/>
            <person name="Bills G."/>
            <person name="Bluhm B."/>
            <person name="Cannon C."/>
            <person name="Castanera R."/>
            <person name="Culley D."/>
            <person name="Daum C."/>
            <person name="Ezra D."/>
            <person name="Gonzalez J."/>
            <person name="Henrissat B."/>
            <person name="Kuo A."/>
            <person name="Liang C."/>
            <person name="Lipzen A."/>
            <person name="Lutzoni F."/>
            <person name="Magnuson J."/>
            <person name="Mondo S."/>
            <person name="Nolan M."/>
            <person name="Ohm R."/>
            <person name="Pangilinan J."/>
            <person name="Park H.-J."/>
            <person name="Ramirez L."/>
            <person name="Alfaro M."/>
            <person name="Sun H."/>
            <person name="Tritt A."/>
            <person name="Yoshinaga Y."/>
            <person name="Zwiers L.-H."/>
            <person name="Turgeon B."/>
            <person name="Goodwin S."/>
            <person name="Spatafora J."/>
            <person name="Crous P."/>
            <person name="Grigoriev I."/>
        </authorList>
    </citation>
    <scope>NUCLEOTIDE SEQUENCE</scope>
    <source>
        <strain evidence="2">CBS 133067</strain>
    </source>
</reference>
<organism evidence="2 3">
    <name type="scientific">Rhizodiscina lignyota</name>
    <dbReference type="NCBI Taxonomy" id="1504668"/>
    <lineage>
        <taxon>Eukaryota</taxon>
        <taxon>Fungi</taxon>
        <taxon>Dikarya</taxon>
        <taxon>Ascomycota</taxon>
        <taxon>Pezizomycotina</taxon>
        <taxon>Dothideomycetes</taxon>
        <taxon>Pleosporomycetidae</taxon>
        <taxon>Aulographales</taxon>
        <taxon>Rhizodiscinaceae</taxon>
        <taxon>Rhizodiscina</taxon>
    </lineage>
</organism>
<sequence>WCALSSVWGGDQPMKATKATMKDLEEGLPASRFPRTIQDAATVALSVGIPYMWIDSLCIIQDDPNDLALQLGDMPNIYHHALVTITASSARSVHKSFLHDRGHSYSTLPPVALRYKSSHGSDGRILFLEPQIQTDQREDFSEPIDERGWTYQERLLSPRALIYTRKQLIWSCETLDRIAGDPRPDEQSGDNTGWEDRLSGDLESIQEDSHIDGVLEGSREAVQHTWGQWAAIVEAYTARNLSNPDDKLPAISALARTYHARFSLTYLAGLWKE</sequence>
<dbReference type="EMBL" id="ML978124">
    <property type="protein sequence ID" value="KAF2100999.1"/>
    <property type="molecule type" value="Genomic_DNA"/>
</dbReference>
<feature type="domain" description="Heterokaryon incompatibility" evidence="1">
    <location>
        <begin position="2"/>
        <end position="153"/>
    </location>
</feature>
<dbReference type="Pfam" id="PF06985">
    <property type="entry name" value="HET"/>
    <property type="match status" value="1"/>
</dbReference>
<dbReference type="AlphaFoldDB" id="A0A9P4IKH8"/>
<gene>
    <name evidence="2" type="ORF">NA57DRAFT_23709</name>
</gene>
<evidence type="ECO:0000313" key="3">
    <source>
        <dbReference type="Proteomes" id="UP000799772"/>
    </source>
</evidence>
<dbReference type="PANTHER" id="PTHR33112">
    <property type="entry name" value="DOMAIN PROTEIN, PUTATIVE-RELATED"/>
    <property type="match status" value="1"/>
</dbReference>
<accession>A0A9P4IKH8</accession>
<comment type="caution">
    <text evidence="2">The sequence shown here is derived from an EMBL/GenBank/DDBJ whole genome shotgun (WGS) entry which is preliminary data.</text>
</comment>
<evidence type="ECO:0000259" key="1">
    <source>
        <dbReference type="Pfam" id="PF06985"/>
    </source>
</evidence>
<dbReference type="PANTHER" id="PTHR33112:SF16">
    <property type="entry name" value="HETEROKARYON INCOMPATIBILITY DOMAIN-CONTAINING PROTEIN"/>
    <property type="match status" value="1"/>
</dbReference>
<keyword evidence="3" id="KW-1185">Reference proteome</keyword>
<dbReference type="InterPro" id="IPR010730">
    <property type="entry name" value="HET"/>
</dbReference>
<evidence type="ECO:0000313" key="2">
    <source>
        <dbReference type="EMBL" id="KAF2100999.1"/>
    </source>
</evidence>
<dbReference type="Proteomes" id="UP000799772">
    <property type="component" value="Unassembled WGS sequence"/>
</dbReference>
<proteinExistence type="predicted"/>